<proteinExistence type="predicted"/>
<dbReference type="OrthoDB" id="513552at2"/>
<gene>
    <name evidence="2" type="ORF">SAMN05421739_102593</name>
</gene>
<feature type="transmembrane region" description="Helical" evidence="1">
    <location>
        <begin position="77"/>
        <end position="101"/>
    </location>
</feature>
<evidence type="ECO:0000313" key="2">
    <source>
        <dbReference type="EMBL" id="SFG45972.1"/>
    </source>
</evidence>
<keyword evidence="1" id="KW-0472">Membrane</keyword>
<dbReference type="AlphaFoldDB" id="A0A1I2RZH2"/>
<dbReference type="Proteomes" id="UP000198724">
    <property type="component" value="Unassembled WGS sequence"/>
</dbReference>
<organism evidence="2 3">
    <name type="scientific">Pontibacter chinhatensis</name>
    <dbReference type="NCBI Taxonomy" id="1436961"/>
    <lineage>
        <taxon>Bacteria</taxon>
        <taxon>Pseudomonadati</taxon>
        <taxon>Bacteroidota</taxon>
        <taxon>Cytophagia</taxon>
        <taxon>Cytophagales</taxon>
        <taxon>Hymenobacteraceae</taxon>
        <taxon>Pontibacter</taxon>
    </lineage>
</organism>
<dbReference type="PANTHER" id="PTHR35519:SF2">
    <property type="entry name" value="PH DOMAIN PROTEIN"/>
    <property type="match status" value="1"/>
</dbReference>
<dbReference type="EMBL" id="FOOT01000002">
    <property type="protein sequence ID" value="SFG45972.1"/>
    <property type="molecule type" value="Genomic_DNA"/>
</dbReference>
<evidence type="ECO:0008006" key="4">
    <source>
        <dbReference type="Google" id="ProtNLM"/>
    </source>
</evidence>
<feature type="transmembrane region" description="Helical" evidence="1">
    <location>
        <begin position="131"/>
        <end position="151"/>
    </location>
</feature>
<evidence type="ECO:0000313" key="3">
    <source>
        <dbReference type="Proteomes" id="UP000198724"/>
    </source>
</evidence>
<protein>
    <recommendedName>
        <fullName evidence="4">DUF4112 domain-containing protein</fullName>
    </recommendedName>
</protein>
<evidence type="ECO:0000256" key="1">
    <source>
        <dbReference type="SAM" id="Phobius"/>
    </source>
</evidence>
<reference evidence="3" key="1">
    <citation type="submission" date="2016-10" db="EMBL/GenBank/DDBJ databases">
        <authorList>
            <person name="Varghese N."/>
            <person name="Submissions S."/>
        </authorList>
    </citation>
    <scope>NUCLEOTIDE SEQUENCE [LARGE SCALE GENOMIC DNA]</scope>
    <source>
        <strain evidence="3">LP51</strain>
    </source>
</reference>
<sequence length="165" mass="18559">MVTPNTHYTRTPQSEKLKWVDHITYLMDNQFRLPGTNFRFGLDPLLGLVPFVGDLASFGVSAALVMTMARHGASGKLIVLMMINIALDVVLGSIPLIGNIFDFAFKANERNVRLLRRHYEEGRYQGSGKNIIAGVLIGLVLILVLLVWVLWQLAEWLWNVAASYF</sequence>
<dbReference type="Pfam" id="PF13430">
    <property type="entry name" value="DUF4112"/>
    <property type="match status" value="1"/>
</dbReference>
<keyword evidence="3" id="KW-1185">Reference proteome</keyword>
<feature type="transmembrane region" description="Helical" evidence="1">
    <location>
        <begin position="45"/>
        <end position="65"/>
    </location>
</feature>
<name>A0A1I2RZH2_9BACT</name>
<dbReference type="PANTHER" id="PTHR35519">
    <property type="entry name" value="MEMBRANE PROTEINS"/>
    <property type="match status" value="1"/>
</dbReference>
<dbReference type="STRING" id="1436961.SAMN05421739_102593"/>
<keyword evidence="1" id="KW-1133">Transmembrane helix</keyword>
<keyword evidence="1" id="KW-0812">Transmembrane</keyword>
<accession>A0A1I2RZH2</accession>
<dbReference type="InterPro" id="IPR025187">
    <property type="entry name" value="DUF4112"/>
</dbReference>